<dbReference type="PANTHER" id="PTHR30404:SF2">
    <property type="entry name" value="N-ACETYLMURAMOYL-L-ALANINE AMIDASE AMIA"/>
    <property type="match status" value="1"/>
</dbReference>
<dbReference type="Gene3D" id="2.60.40.3500">
    <property type="match status" value="1"/>
</dbReference>
<comment type="subcellular location">
    <subcellularLocation>
        <location evidence="2">Periplasm</location>
    </subcellularLocation>
</comment>
<keyword evidence="7 11" id="KW-0378">Hydrolase</keyword>
<evidence type="ECO:0000256" key="6">
    <source>
        <dbReference type="ARBA" id="ARBA00022764"/>
    </source>
</evidence>
<evidence type="ECO:0000256" key="9">
    <source>
        <dbReference type="ARBA" id="ARBA00074579"/>
    </source>
</evidence>
<evidence type="ECO:0000256" key="2">
    <source>
        <dbReference type="ARBA" id="ARBA00004418"/>
    </source>
</evidence>
<keyword evidence="5" id="KW-0732">Signal</keyword>
<dbReference type="InterPro" id="IPR021731">
    <property type="entry name" value="AMIN_dom"/>
</dbReference>
<gene>
    <name evidence="11" type="ORF">AB3G37_10740</name>
</gene>
<dbReference type="PANTHER" id="PTHR30404">
    <property type="entry name" value="N-ACETYLMURAMOYL-L-ALANINE AMIDASE"/>
    <property type="match status" value="1"/>
</dbReference>
<dbReference type="FunFam" id="3.40.630.40:FF:000002">
    <property type="entry name" value="N-acetylmuramoyl-L-alanine amidase AmiA"/>
    <property type="match status" value="1"/>
</dbReference>
<evidence type="ECO:0000256" key="4">
    <source>
        <dbReference type="ARBA" id="ARBA00011901"/>
    </source>
</evidence>
<dbReference type="GO" id="GO:0030288">
    <property type="term" value="C:outer membrane-bounded periplasmic space"/>
    <property type="evidence" value="ECO:0007669"/>
    <property type="project" value="TreeGrafter"/>
</dbReference>
<evidence type="ECO:0000313" key="11">
    <source>
        <dbReference type="EMBL" id="XDU74517.1"/>
    </source>
</evidence>
<dbReference type="Pfam" id="PF11741">
    <property type="entry name" value="AMIN"/>
    <property type="match status" value="1"/>
</dbReference>
<accession>A0AB39VXZ6</accession>
<proteinExistence type="inferred from homology"/>
<dbReference type="EC" id="3.5.1.28" evidence="4"/>
<evidence type="ECO:0000256" key="3">
    <source>
        <dbReference type="ARBA" id="ARBA00010860"/>
    </source>
</evidence>
<dbReference type="EMBL" id="CP165628">
    <property type="protein sequence ID" value="XDU74517.1"/>
    <property type="molecule type" value="Genomic_DNA"/>
</dbReference>
<evidence type="ECO:0000256" key="5">
    <source>
        <dbReference type="ARBA" id="ARBA00022729"/>
    </source>
</evidence>
<comment type="similarity">
    <text evidence="3">Belongs to the N-acetylmuramoyl-L-alanine amidase 3 family.</text>
</comment>
<reference evidence="11" key="1">
    <citation type="submission" date="2024-07" db="EMBL/GenBank/DDBJ databases">
        <authorList>
            <person name="Biller S.J."/>
        </authorList>
    </citation>
    <scope>NUCLEOTIDE SEQUENCE</scope>
    <source>
        <strain evidence="11">WC2420</strain>
    </source>
</reference>
<name>A0AB39VXZ6_9GAMM</name>
<dbReference type="AlphaFoldDB" id="A0AB39VXZ6"/>
<dbReference type="Pfam" id="PF01520">
    <property type="entry name" value="Amidase_3"/>
    <property type="match status" value="1"/>
</dbReference>
<dbReference type="GO" id="GO:0008745">
    <property type="term" value="F:N-acetylmuramoyl-L-alanine amidase activity"/>
    <property type="evidence" value="ECO:0007669"/>
    <property type="project" value="UniProtKB-EC"/>
</dbReference>
<keyword evidence="6" id="KW-0574">Periplasm</keyword>
<dbReference type="SUPFAM" id="SSF53187">
    <property type="entry name" value="Zn-dependent exopeptidases"/>
    <property type="match status" value="1"/>
</dbReference>
<dbReference type="SMART" id="SM00646">
    <property type="entry name" value="Ami_3"/>
    <property type="match status" value="1"/>
</dbReference>
<dbReference type="CDD" id="cd02696">
    <property type="entry name" value="MurNAc-LAA"/>
    <property type="match status" value="1"/>
</dbReference>
<evidence type="ECO:0000259" key="10">
    <source>
        <dbReference type="SMART" id="SM00646"/>
    </source>
</evidence>
<dbReference type="GO" id="GO:0071555">
    <property type="term" value="P:cell wall organization"/>
    <property type="evidence" value="ECO:0007669"/>
    <property type="project" value="UniProtKB-KW"/>
</dbReference>
<dbReference type="InterPro" id="IPR050695">
    <property type="entry name" value="N-acetylmuramoyl_amidase_3"/>
</dbReference>
<sequence>MTVNQSRRKLLIFGMGMTIASPKIFAAQKMSLLDFRSNSDSLHITLPANDPHARVFRLENPERVVIDVSMTAFPSSLTHSLVVVKQKFSWIASAKIAHFTPQTARVVLELNQAAKISHQNSIDGLKQFNVTVAHGAVAAIPAVAEAISPEAESPVPIEKPLAEKPLLVMIDPGHGGKDPGAIGGKGTYEKHVVLDIAKHLQQQLQRQYKVHAVLTRQDDVFIPLYHRVNLAHQHEADLFVSIHADGFTNDQVSGASVFALSEHGAGSAMARYLSQSENSVDAIYDNDVQTNDAYLKQTLFDLDQTETINRSLDFGKHLAANIATVHHMHNQHIEQAGFVVLKSPRIPSVLVETSFITNHQEEKLLQQPSFQLKMAKALASGIHGYLIEERKENLIA</sequence>
<dbReference type="Gene3D" id="3.40.630.40">
    <property type="entry name" value="Zn-dependent exopeptidases"/>
    <property type="match status" value="1"/>
</dbReference>
<keyword evidence="8" id="KW-0961">Cell wall biogenesis/degradation</keyword>
<feature type="domain" description="MurNAc-LAA" evidence="10">
    <location>
        <begin position="228"/>
        <end position="383"/>
    </location>
</feature>
<evidence type="ECO:0000256" key="7">
    <source>
        <dbReference type="ARBA" id="ARBA00022801"/>
    </source>
</evidence>
<dbReference type="GO" id="GO:0009253">
    <property type="term" value="P:peptidoglycan catabolic process"/>
    <property type="evidence" value="ECO:0007669"/>
    <property type="project" value="InterPro"/>
</dbReference>
<dbReference type="InterPro" id="IPR002508">
    <property type="entry name" value="MurNAc-LAA_cat"/>
</dbReference>
<evidence type="ECO:0000256" key="1">
    <source>
        <dbReference type="ARBA" id="ARBA00001561"/>
    </source>
</evidence>
<organism evidence="11">
    <name type="scientific">Rouxiella sp. WC2420</name>
    <dbReference type="NCBI Taxonomy" id="3234145"/>
    <lineage>
        <taxon>Bacteria</taxon>
        <taxon>Pseudomonadati</taxon>
        <taxon>Pseudomonadota</taxon>
        <taxon>Gammaproteobacteria</taxon>
        <taxon>Enterobacterales</taxon>
        <taxon>Yersiniaceae</taxon>
        <taxon>Rouxiella</taxon>
    </lineage>
</organism>
<protein>
    <recommendedName>
        <fullName evidence="9">N-acetylmuramoyl-L-alanine amidase AmiA</fullName>
        <ecNumber evidence="4">3.5.1.28</ecNumber>
    </recommendedName>
</protein>
<comment type="catalytic activity">
    <reaction evidence="1">
        <text>Hydrolyzes the link between N-acetylmuramoyl residues and L-amino acid residues in certain cell-wall glycopeptides.</text>
        <dbReference type="EC" id="3.5.1.28"/>
    </reaction>
</comment>
<dbReference type="RefSeq" id="WP_369790674.1">
    <property type="nucleotide sequence ID" value="NZ_CP165628.1"/>
</dbReference>
<evidence type="ECO:0000256" key="8">
    <source>
        <dbReference type="ARBA" id="ARBA00023316"/>
    </source>
</evidence>